<dbReference type="Proteomes" id="UP001165064">
    <property type="component" value="Unassembled WGS sequence"/>
</dbReference>
<sequence length="175" mass="20016">MTTFKDISSKTKQQIYNSHIPYPNQIKLISLPSKLNSFYTHYQPKLQHPIEDPAICLFCAQVVNLQKPNYGDTLGSCTTHTQWECINGQGIGIFLIPRNNCFLLLNKGGRGSFFESCYVDEYGESDEDCKKGHDLYFCQEKYDSFVRDVWLSHGVGNMIARKLETQVDIGGWMTL</sequence>
<dbReference type="EMBL" id="BSXS01009771">
    <property type="protein sequence ID" value="GME96504.1"/>
    <property type="molecule type" value="Genomic_DNA"/>
</dbReference>
<evidence type="ECO:0000313" key="2">
    <source>
        <dbReference type="Proteomes" id="UP001165064"/>
    </source>
</evidence>
<gene>
    <name evidence="1" type="ORF">Amon02_001000300</name>
</gene>
<evidence type="ECO:0000313" key="1">
    <source>
        <dbReference type="EMBL" id="GME96504.1"/>
    </source>
</evidence>
<protein>
    <submittedName>
        <fullName evidence="1">Unnamed protein product</fullName>
    </submittedName>
</protein>
<proteinExistence type="predicted"/>
<comment type="caution">
    <text evidence="1">The sequence shown here is derived from an EMBL/GenBank/DDBJ whole genome shotgun (WGS) entry which is preliminary data.</text>
</comment>
<keyword evidence="2" id="KW-1185">Reference proteome</keyword>
<reference evidence="1" key="1">
    <citation type="submission" date="2023-04" db="EMBL/GenBank/DDBJ databases">
        <title>Ambrosiozyma monospora NBRC 10751.</title>
        <authorList>
            <person name="Ichikawa N."/>
            <person name="Sato H."/>
            <person name="Tonouchi N."/>
        </authorList>
    </citation>
    <scope>NUCLEOTIDE SEQUENCE</scope>
    <source>
        <strain evidence="1">NBRC 10751</strain>
    </source>
</reference>
<name>A0ACB5TVX2_AMBMO</name>
<accession>A0ACB5TVX2</accession>
<organism evidence="1 2">
    <name type="scientific">Ambrosiozyma monospora</name>
    <name type="common">Yeast</name>
    <name type="synonym">Endomycopsis monosporus</name>
    <dbReference type="NCBI Taxonomy" id="43982"/>
    <lineage>
        <taxon>Eukaryota</taxon>
        <taxon>Fungi</taxon>
        <taxon>Dikarya</taxon>
        <taxon>Ascomycota</taxon>
        <taxon>Saccharomycotina</taxon>
        <taxon>Pichiomycetes</taxon>
        <taxon>Pichiales</taxon>
        <taxon>Pichiaceae</taxon>
        <taxon>Ambrosiozyma</taxon>
    </lineage>
</organism>